<gene>
    <name evidence="2" type="ORF">MEDL_1935</name>
</gene>
<dbReference type="Proteomes" id="UP000683360">
    <property type="component" value="Unassembled WGS sequence"/>
</dbReference>
<dbReference type="OrthoDB" id="10468300at2759"/>
<reference evidence="2" key="1">
    <citation type="submission" date="2021-03" db="EMBL/GenBank/DDBJ databases">
        <authorList>
            <person name="Bekaert M."/>
        </authorList>
    </citation>
    <scope>NUCLEOTIDE SEQUENCE</scope>
</reference>
<organism evidence="2 3">
    <name type="scientific">Mytilus edulis</name>
    <name type="common">Blue mussel</name>
    <dbReference type="NCBI Taxonomy" id="6550"/>
    <lineage>
        <taxon>Eukaryota</taxon>
        <taxon>Metazoa</taxon>
        <taxon>Spiralia</taxon>
        <taxon>Lophotrochozoa</taxon>
        <taxon>Mollusca</taxon>
        <taxon>Bivalvia</taxon>
        <taxon>Autobranchia</taxon>
        <taxon>Pteriomorphia</taxon>
        <taxon>Mytilida</taxon>
        <taxon>Mytiloidea</taxon>
        <taxon>Mytilidae</taxon>
        <taxon>Mytilinae</taxon>
        <taxon>Mytilus</taxon>
    </lineage>
</organism>
<proteinExistence type="predicted"/>
<protein>
    <recommendedName>
        <fullName evidence="4">MEGF10_11</fullName>
    </recommendedName>
</protein>
<keyword evidence="1" id="KW-0812">Transmembrane</keyword>
<accession>A0A8S3PRQ0</accession>
<dbReference type="AlphaFoldDB" id="A0A8S3PRQ0"/>
<feature type="transmembrane region" description="Helical" evidence="1">
    <location>
        <begin position="101"/>
        <end position="121"/>
    </location>
</feature>
<sequence>MVKGICTVCKNGTTSDPGSRCESCKNDTYGHKCIEKCKCNHFHRCDPEVGCILKTSTPKIVTIYAGTTQPSSLSSHRVTTKETIVTGNGNVNDTRSSKADWMIYILCITSCFFLTGFCHWFRTYRKRQSLEVRIINENVASEPFTLCMGENDEDDKKPLTFVKTESLHTHKTSNNETINFVFNDEESNIASNDHDEAGYFDMYFTIEDINHQAENQVSQKDPNACQVPVTVHQCIERSSLSREDDTSNIYSNVFMPMQKDRKMIKQANDNEKHLSSDSKTVHDITLPLFIRSTFRNFYSQNETNKAAASEKTIVACDTIDSYEEKSMEKSKTF</sequence>
<keyword evidence="3" id="KW-1185">Reference proteome</keyword>
<evidence type="ECO:0000313" key="3">
    <source>
        <dbReference type="Proteomes" id="UP000683360"/>
    </source>
</evidence>
<keyword evidence="1" id="KW-1133">Transmembrane helix</keyword>
<keyword evidence="1" id="KW-0472">Membrane</keyword>
<evidence type="ECO:0008006" key="4">
    <source>
        <dbReference type="Google" id="ProtNLM"/>
    </source>
</evidence>
<evidence type="ECO:0000256" key="1">
    <source>
        <dbReference type="SAM" id="Phobius"/>
    </source>
</evidence>
<name>A0A8S3PRQ0_MYTED</name>
<dbReference type="EMBL" id="CAJPWZ010000129">
    <property type="protein sequence ID" value="CAG2186384.1"/>
    <property type="molecule type" value="Genomic_DNA"/>
</dbReference>
<evidence type="ECO:0000313" key="2">
    <source>
        <dbReference type="EMBL" id="CAG2186384.1"/>
    </source>
</evidence>
<comment type="caution">
    <text evidence="2">The sequence shown here is derived from an EMBL/GenBank/DDBJ whole genome shotgun (WGS) entry which is preliminary data.</text>
</comment>